<name>A0ABY6GXE9_9GAMM</name>
<gene>
    <name evidence="1" type="ORF">NX720_05915</name>
</gene>
<dbReference type="EMBL" id="CP103300">
    <property type="protein sequence ID" value="UYM17455.1"/>
    <property type="molecule type" value="Genomic_DNA"/>
</dbReference>
<reference evidence="1" key="1">
    <citation type="submission" date="2022-10" db="EMBL/GenBank/DDBJ databases">
        <title>Completed Genome Sequence of two octocoral isolated bacterium, Endozoicomonas euniceicola EF212T and Endozoicomonas gorgoniicola PS125T.</title>
        <authorList>
            <person name="Chiou Y.-J."/>
            <person name="Chen Y.-H."/>
        </authorList>
    </citation>
    <scope>NUCLEOTIDE SEQUENCE</scope>
    <source>
        <strain evidence="1">EF212</strain>
    </source>
</reference>
<keyword evidence="2" id="KW-1185">Reference proteome</keyword>
<sequence length="450" mass="52014">MVVIIMKVLSICATVLFLVYLPSSKALPGVSIEPHHHEPNNPLFQISGVERRDIRRLSLQSDTIELSLLKQIEHHHHMSGRDNEISINKFLKWLCNYFLIGKYRNYQSSPSIVQAPLNKPDDTEYHKKPVKREIAKNNHKEIVHKKKCKKTVKSGQKYTFGELVTQAENFGITYETLTTDSIPSEFPSQWLWNTICAIHAAVKKAQDSNLYFLSFEEVLDRHDAGLRIVAKPILQLIFSSEHDQLVKPRIRNMVSLWLDKIVFVNPYLDWRKWLLSSSEEPDSNDQYVNDLKPKYNETSTLNHFGQTELDPSKRPQEYFSSIILWDISVEIDNSIESSSPFSWSDDLILTKALPHILYLFARGDSLLSADESYLMGYWLDKAFQKISEQDAEIRPDEELDWREPVENIPVDVNLLYLTTKTPESASVSLRDAAVKAQKEITKIQKSILDW</sequence>
<dbReference type="RefSeq" id="WP_262600041.1">
    <property type="nucleotide sequence ID" value="NZ_CP103300.1"/>
</dbReference>
<evidence type="ECO:0000313" key="1">
    <source>
        <dbReference type="EMBL" id="UYM17455.1"/>
    </source>
</evidence>
<dbReference type="Proteomes" id="UP001163255">
    <property type="component" value="Chromosome"/>
</dbReference>
<protein>
    <submittedName>
        <fullName evidence="1">Uncharacterized protein</fullName>
    </submittedName>
</protein>
<organism evidence="1 2">
    <name type="scientific">Endozoicomonas euniceicola</name>
    <dbReference type="NCBI Taxonomy" id="1234143"/>
    <lineage>
        <taxon>Bacteria</taxon>
        <taxon>Pseudomonadati</taxon>
        <taxon>Pseudomonadota</taxon>
        <taxon>Gammaproteobacteria</taxon>
        <taxon>Oceanospirillales</taxon>
        <taxon>Endozoicomonadaceae</taxon>
        <taxon>Endozoicomonas</taxon>
    </lineage>
</organism>
<evidence type="ECO:0000313" key="2">
    <source>
        <dbReference type="Proteomes" id="UP001163255"/>
    </source>
</evidence>
<accession>A0ABY6GXE9</accession>
<proteinExistence type="predicted"/>